<evidence type="ECO:0000313" key="5">
    <source>
        <dbReference type="EMBL" id="PVU68380.1"/>
    </source>
</evidence>
<dbReference type="PROSITE" id="PS00712">
    <property type="entry name" value="RIBOSOMAL_S17E"/>
    <property type="match status" value="1"/>
</dbReference>
<accession>A0A2T9WKL5</accession>
<dbReference type="GO" id="GO:1990904">
    <property type="term" value="C:ribonucleoprotein complex"/>
    <property type="evidence" value="ECO:0007669"/>
    <property type="project" value="UniProtKB-KW"/>
</dbReference>
<comment type="caution">
    <text evidence="5">The sequence shown here is derived from an EMBL/GenBank/DDBJ whole genome shotgun (WGS) entry which is preliminary data.</text>
</comment>
<evidence type="ECO:0000256" key="4">
    <source>
        <dbReference type="HAMAP-Rule" id="MF_00511"/>
    </source>
</evidence>
<dbReference type="PANTHER" id="PTHR10732:SF0">
    <property type="entry name" value="40S RIBOSOMAL PROTEIN S17"/>
    <property type="match status" value="1"/>
</dbReference>
<protein>
    <recommendedName>
        <fullName evidence="4">Small ribosomal subunit protein eS17</fullName>
    </recommendedName>
</protein>
<dbReference type="HAMAP" id="MF_00511">
    <property type="entry name" value="Ribosomal_eS17"/>
    <property type="match status" value="1"/>
</dbReference>
<dbReference type="GO" id="GO:0003735">
    <property type="term" value="F:structural constituent of ribosome"/>
    <property type="evidence" value="ECO:0007669"/>
    <property type="project" value="InterPro"/>
</dbReference>
<dbReference type="GO" id="GO:0005840">
    <property type="term" value="C:ribosome"/>
    <property type="evidence" value="ECO:0007669"/>
    <property type="project" value="UniProtKB-KW"/>
</dbReference>
<dbReference type="PANTHER" id="PTHR10732">
    <property type="entry name" value="40S RIBOSOMAL PROTEIN S17"/>
    <property type="match status" value="1"/>
</dbReference>
<name>A0A2T9WKL5_NANST</name>
<reference evidence="5" key="2">
    <citation type="submission" date="2017-05" db="EMBL/GenBank/DDBJ databases">
        <authorList>
            <person name="Song R."/>
            <person name="Chenine A.L."/>
            <person name="Ruprecht R.M."/>
        </authorList>
    </citation>
    <scope>NUCLEOTIDE SEQUENCE</scope>
    <source>
        <strain evidence="5">SCGC AB-777_F03</strain>
    </source>
</reference>
<dbReference type="Gene3D" id="1.10.60.20">
    <property type="entry name" value="Ribosomal protein S17e-like"/>
    <property type="match status" value="1"/>
</dbReference>
<dbReference type="AlphaFoldDB" id="A0A2T9WKL5"/>
<dbReference type="InterPro" id="IPR018273">
    <property type="entry name" value="Ribosomal_eS17_CS"/>
</dbReference>
<dbReference type="GO" id="GO:0005829">
    <property type="term" value="C:cytosol"/>
    <property type="evidence" value="ECO:0007669"/>
    <property type="project" value="UniProtKB-ARBA"/>
</dbReference>
<dbReference type="GO" id="GO:0006412">
    <property type="term" value="P:translation"/>
    <property type="evidence" value="ECO:0007669"/>
    <property type="project" value="UniProtKB-UniRule"/>
</dbReference>
<dbReference type="NCBIfam" id="NF002242">
    <property type="entry name" value="PRK01151.1"/>
    <property type="match status" value="1"/>
</dbReference>
<evidence type="ECO:0000256" key="3">
    <source>
        <dbReference type="ARBA" id="ARBA00023274"/>
    </source>
</evidence>
<dbReference type="InterPro" id="IPR001210">
    <property type="entry name" value="Ribosomal_eS17"/>
</dbReference>
<comment type="similarity">
    <text evidence="1 4">Belongs to the eukaryotic ribosomal protein eS17 family.</text>
</comment>
<reference evidence="5" key="1">
    <citation type="journal article" date="2015" name="Appl. Environ. Microbiol.">
        <title>Nanoarchaeota, Their Sulfolobales Host, and Nanoarchaeota Virus Distribution across Yellowstone National Park Hot Springs.</title>
        <authorList>
            <person name="Munson-McGee J.H."/>
            <person name="Field E.K."/>
            <person name="Bateson M."/>
            <person name="Rooney C."/>
            <person name="Stepanauskas R."/>
            <person name="Young M.J."/>
        </authorList>
    </citation>
    <scope>NUCLEOTIDE SEQUENCE [LARGE SCALE GENOMIC DNA]</scope>
    <source>
        <strain evidence="5">SCGC AB-777_F03</strain>
    </source>
</reference>
<evidence type="ECO:0000256" key="1">
    <source>
        <dbReference type="ARBA" id="ARBA00010444"/>
    </source>
</evidence>
<dbReference type="EMBL" id="QEFP01000014">
    <property type="protein sequence ID" value="PVU68380.1"/>
    <property type="molecule type" value="Genomic_DNA"/>
</dbReference>
<gene>
    <name evidence="4" type="primary">rps17e</name>
    <name evidence="5" type="ORF">DDW03_02585</name>
</gene>
<keyword evidence="3 4" id="KW-0687">Ribonucleoprotein</keyword>
<dbReference type="SUPFAM" id="SSF116820">
    <property type="entry name" value="Rps17e-like"/>
    <property type="match status" value="1"/>
</dbReference>
<keyword evidence="2 4" id="KW-0689">Ribosomal protein</keyword>
<proteinExistence type="inferred from homology"/>
<dbReference type="Pfam" id="PF00833">
    <property type="entry name" value="Ribosomal_S17e"/>
    <property type="match status" value="1"/>
</dbReference>
<evidence type="ECO:0000256" key="2">
    <source>
        <dbReference type="ARBA" id="ARBA00022980"/>
    </source>
</evidence>
<dbReference type="InterPro" id="IPR036401">
    <property type="entry name" value="Ribosomal_eS17_sf"/>
</dbReference>
<sequence>MGTVYTKDIKRIVREIYEKYRDQVSTDFNKNKELVKSVVDVQSKKVRNRVAGYLTRYVRSLEKAAKSSEESAEETLEG</sequence>
<organism evidence="5">
    <name type="scientific">Nanobsidianus stetteri</name>
    <dbReference type="NCBI Taxonomy" id="1294122"/>
    <lineage>
        <taxon>Archaea</taxon>
        <taxon>Nanobdellota</taxon>
        <taxon>Candidatus Nanoarchaeia</taxon>
        <taxon>Nanoarchaeales</taxon>
        <taxon>Nanopusillaceae</taxon>
        <taxon>Candidatus Nanobsidianus</taxon>
    </lineage>
</organism>